<evidence type="ECO:0000256" key="4">
    <source>
        <dbReference type="ARBA" id="ARBA00035167"/>
    </source>
</evidence>
<keyword evidence="2 7" id="KW-0689">Ribosomal protein</keyword>
<accession>A0ABM5UVD8</accession>
<dbReference type="PANTHER" id="PTHR19836:SF19">
    <property type="entry name" value="SMALL RIBOSOMAL SUBUNIT PROTEIN US14M"/>
    <property type="match status" value="1"/>
</dbReference>
<dbReference type="Pfam" id="PF00253">
    <property type="entry name" value="Ribosomal_S14"/>
    <property type="match status" value="1"/>
</dbReference>
<protein>
    <recommendedName>
        <fullName evidence="4">Small ribosomal subunit protein uS14</fullName>
    </recommendedName>
    <alternativeName>
        <fullName evidence="5">30S ribosomal protein S14</fullName>
    </alternativeName>
</protein>
<dbReference type="InterPro" id="IPR001209">
    <property type="entry name" value="Ribosomal_uS14"/>
</dbReference>
<evidence type="ECO:0000256" key="1">
    <source>
        <dbReference type="ARBA" id="ARBA00003686"/>
    </source>
</evidence>
<organism evidence="7 8">
    <name type="scientific">Candidatus Coxiella mudrowiae</name>
    <dbReference type="NCBI Taxonomy" id="2054173"/>
    <lineage>
        <taxon>Bacteria</taxon>
        <taxon>Pseudomonadati</taxon>
        <taxon>Pseudomonadota</taxon>
        <taxon>Gammaproteobacteria</taxon>
        <taxon>Legionellales</taxon>
        <taxon>Coxiellaceae</taxon>
        <taxon>Coxiella</taxon>
    </lineage>
</organism>
<evidence type="ECO:0000313" key="7">
    <source>
        <dbReference type="EMBL" id="AKQ33904.1"/>
    </source>
</evidence>
<keyword evidence="3" id="KW-0687">Ribonucleoprotein</keyword>
<dbReference type="NCBIfam" id="NF006477">
    <property type="entry name" value="PRK08881.1"/>
    <property type="match status" value="1"/>
</dbReference>
<evidence type="ECO:0000256" key="6">
    <source>
        <dbReference type="ARBA" id="ARBA00047110"/>
    </source>
</evidence>
<dbReference type="PANTHER" id="PTHR19836">
    <property type="entry name" value="30S RIBOSOMAL PROTEIN S14"/>
    <property type="match status" value="1"/>
</dbReference>
<evidence type="ECO:0000313" key="8">
    <source>
        <dbReference type="Proteomes" id="UP000063965"/>
    </source>
</evidence>
<comment type="function">
    <text evidence="1">Binds 16S rRNA, required for the assembly of 30S particles and may also be responsible for determining the conformation of the 16S rRNA at the A site.</text>
</comment>
<dbReference type="SUPFAM" id="SSF57716">
    <property type="entry name" value="Glucocorticoid receptor-like (DNA-binding domain)"/>
    <property type="match status" value="1"/>
</dbReference>
<dbReference type="PROSITE" id="PS00527">
    <property type="entry name" value="RIBOSOMAL_S14"/>
    <property type="match status" value="1"/>
</dbReference>
<dbReference type="EMBL" id="CP011126">
    <property type="protein sequence ID" value="AKQ33904.1"/>
    <property type="molecule type" value="Genomic_DNA"/>
</dbReference>
<dbReference type="Gene3D" id="1.10.287.1480">
    <property type="match status" value="1"/>
</dbReference>
<dbReference type="InterPro" id="IPR018271">
    <property type="entry name" value="Ribosomal_uS14_CS"/>
</dbReference>
<dbReference type="Proteomes" id="UP000063965">
    <property type="component" value="Chromosome"/>
</dbReference>
<dbReference type="RefSeq" id="WP_048875565.1">
    <property type="nucleotide sequence ID" value="NZ_CP011126.1"/>
</dbReference>
<evidence type="ECO:0000256" key="5">
    <source>
        <dbReference type="ARBA" id="ARBA00035312"/>
    </source>
</evidence>
<gene>
    <name evidence="7" type="primary">rpsN</name>
    <name evidence="7" type="ORF">CleRT_13460</name>
</gene>
<keyword evidence="8" id="KW-1185">Reference proteome</keyword>
<reference evidence="7 8" key="1">
    <citation type="journal article" date="2015" name="Genome Biol. Evol.">
        <title>Distinctive Genome Reduction Rates Revealed by Genomic Analyses of Two Coxiella-Like Endosymbionts in Ticks.</title>
        <authorList>
            <person name="Gottlieb Y."/>
            <person name="Lalzar I."/>
            <person name="Klasson L."/>
        </authorList>
    </citation>
    <scope>NUCLEOTIDE SEQUENCE [LARGE SCALE GENOMIC DNA]</scope>
    <source>
        <strain evidence="7 8">CRt</strain>
    </source>
</reference>
<comment type="subunit">
    <text evidence="6">Part of the 30S ribosomal subunit. Contacts proteins S3 and S10.</text>
</comment>
<evidence type="ECO:0000256" key="2">
    <source>
        <dbReference type="ARBA" id="ARBA00022980"/>
    </source>
</evidence>
<evidence type="ECO:0000256" key="3">
    <source>
        <dbReference type="ARBA" id="ARBA00023274"/>
    </source>
</evidence>
<name>A0ABM5UVD8_9COXI</name>
<sequence>MAKLSIIERNKRRIQQSQKARKKRFELKKIIKKGTPEDQELALLKLQKSPRNESEVRVRHRCRECGRPCGTFKKFGLCRIHLREAAVRGDVPGLKKASW</sequence>
<dbReference type="GO" id="GO:0005840">
    <property type="term" value="C:ribosome"/>
    <property type="evidence" value="ECO:0007669"/>
    <property type="project" value="UniProtKB-KW"/>
</dbReference>
<proteinExistence type="predicted"/>